<evidence type="ECO:0000313" key="5">
    <source>
        <dbReference type="Proteomes" id="UP000633619"/>
    </source>
</evidence>
<reference evidence="4 5" key="1">
    <citation type="submission" date="2020-12" db="EMBL/GenBank/DDBJ databases">
        <title>WGS of Thermoactinomyces spp.</title>
        <authorList>
            <person name="Cheng K."/>
        </authorList>
    </citation>
    <scope>NUCLEOTIDE SEQUENCE [LARGE SCALE GENOMIC DNA]</scope>
    <source>
        <strain evidence="5">CICC 10671\DSM 43846</strain>
    </source>
</reference>
<dbReference type="PRINTS" id="PR00455">
    <property type="entry name" value="HTHTETR"/>
</dbReference>
<dbReference type="AlphaFoldDB" id="A0A8I1A824"/>
<organism evidence="4 5">
    <name type="scientific">Thermoactinomyces intermedius</name>
    <dbReference type="NCBI Taxonomy" id="2024"/>
    <lineage>
        <taxon>Bacteria</taxon>
        <taxon>Bacillati</taxon>
        <taxon>Bacillota</taxon>
        <taxon>Bacilli</taxon>
        <taxon>Bacillales</taxon>
        <taxon>Thermoactinomycetaceae</taxon>
        <taxon>Thermoactinomyces</taxon>
    </lineage>
</organism>
<dbReference type="EMBL" id="JAECVW010000002">
    <property type="protein sequence ID" value="MBH8594411.1"/>
    <property type="molecule type" value="Genomic_DNA"/>
</dbReference>
<dbReference type="InterPro" id="IPR050624">
    <property type="entry name" value="HTH-type_Tx_Regulator"/>
</dbReference>
<proteinExistence type="predicted"/>
<dbReference type="PANTHER" id="PTHR43479:SF11">
    <property type="entry name" value="ACREF_ENVCD OPERON REPRESSOR-RELATED"/>
    <property type="match status" value="1"/>
</dbReference>
<gene>
    <name evidence="4" type="ORF">I8U20_03605</name>
</gene>
<name>A0A8I1A824_THEIN</name>
<dbReference type="Gene3D" id="1.10.357.10">
    <property type="entry name" value="Tetracycline Repressor, domain 2"/>
    <property type="match status" value="1"/>
</dbReference>
<accession>A0A8I1A824</accession>
<evidence type="ECO:0000256" key="1">
    <source>
        <dbReference type="ARBA" id="ARBA00023125"/>
    </source>
</evidence>
<feature type="domain" description="HTH tetR-type" evidence="3">
    <location>
        <begin position="6"/>
        <end position="66"/>
    </location>
</feature>
<dbReference type="PROSITE" id="PS50977">
    <property type="entry name" value="HTH_TETR_2"/>
    <property type="match status" value="1"/>
</dbReference>
<evidence type="ECO:0000259" key="3">
    <source>
        <dbReference type="PROSITE" id="PS50977"/>
    </source>
</evidence>
<evidence type="ECO:0000313" key="4">
    <source>
        <dbReference type="EMBL" id="MBH8594411.1"/>
    </source>
</evidence>
<feature type="DNA-binding region" description="H-T-H motif" evidence="2">
    <location>
        <begin position="29"/>
        <end position="48"/>
    </location>
</feature>
<keyword evidence="5" id="KW-1185">Reference proteome</keyword>
<dbReference type="GO" id="GO:0003677">
    <property type="term" value="F:DNA binding"/>
    <property type="evidence" value="ECO:0007669"/>
    <property type="project" value="UniProtKB-UniRule"/>
</dbReference>
<dbReference type="InterPro" id="IPR001647">
    <property type="entry name" value="HTH_TetR"/>
</dbReference>
<dbReference type="Pfam" id="PF00440">
    <property type="entry name" value="TetR_N"/>
    <property type="match status" value="1"/>
</dbReference>
<dbReference type="RefSeq" id="WP_181731672.1">
    <property type="nucleotide sequence ID" value="NZ_JACEIR010000003.1"/>
</dbReference>
<keyword evidence="1 2" id="KW-0238">DNA-binding</keyword>
<protein>
    <submittedName>
        <fullName evidence="4">TetR/AcrR family transcriptional regulator</fullName>
    </submittedName>
</protein>
<dbReference type="Proteomes" id="UP000633619">
    <property type="component" value="Unassembled WGS sequence"/>
</dbReference>
<dbReference type="InterPro" id="IPR009057">
    <property type="entry name" value="Homeodomain-like_sf"/>
</dbReference>
<sequence>MARERKFSTDELFRETKQILQCKGYDAFTLSRLAECLNVSRGTIYKYYENKDELIMAYMIDEMNRFLMKLNEMESRQGFFAQFEFLLHLLFENENIDQLMEIGQQISASTNKVKEKKEELSRLHLMIYDRLQQLIQLGRKEQVLKEEIPDELILGFIFNSVAIPRSEVPWDQWVKSIKEIIFYGMVKR</sequence>
<evidence type="ECO:0000256" key="2">
    <source>
        <dbReference type="PROSITE-ProRule" id="PRU00335"/>
    </source>
</evidence>
<dbReference type="PANTHER" id="PTHR43479">
    <property type="entry name" value="ACREF/ENVCD OPERON REPRESSOR-RELATED"/>
    <property type="match status" value="1"/>
</dbReference>
<dbReference type="SUPFAM" id="SSF46689">
    <property type="entry name" value="Homeodomain-like"/>
    <property type="match status" value="1"/>
</dbReference>
<comment type="caution">
    <text evidence="4">The sequence shown here is derived from an EMBL/GenBank/DDBJ whole genome shotgun (WGS) entry which is preliminary data.</text>
</comment>